<dbReference type="STRING" id="930992.A0A0C9ZC49"/>
<organism evidence="1 2">
    <name type="scientific">Suillus luteus UH-Slu-Lm8-n1</name>
    <dbReference type="NCBI Taxonomy" id="930992"/>
    <lineage>
        <taxon>Eukaryota</taxon>
        <taxon>Fungi</taxon>
        <taxon>Dikarya</taxon>
        <taxon>Basidiomycota</taxon>
        <taxon>Agaricomycotina</taxon>
        <taxon>Agaricomycetes</taxon>
        <taxon>Agaricomycetidae</taxon>
        <taxon>Boletales</taxon>
        <taxon>Suillineae</taxon>
        <taxon>Suillaceae</taxon>
        <taxon>Suillus</taxon>
    </lineage>
</organism>
<gene>
    <name evidence="1" type="ORF">CY34DRAFT_96642</name>
</gene>
<sequence>GEFENTMLRSYIKTTMFRRWLARLDCPPAVQECRDIFDGVYAPKSSQNSSQEFAEDPMNDTIRVPDCAMTSAVPDDLYTLLRRRTAILRATLKFDGVIYSRASTHLGNSQILYYPRGDRTLTPVPASIRYIYGTLTGELVFAAQRHLPLDPHYNTIDPFSFYPDFPAKMYSTGLESRLENVKVTWVVSHFVRCTVSSRHTVILALSRD</sequence>
<dbReference type="AlphaFoldDB" id="A0A0C9ZC49"/>
<accession>A0A0C9ZC49</accession>
<reference evidence="1 2" key="1">
    <citation type="submission" date="2014-04" db="EMBL/GenBank/DDBJ databases">
        <authorList>
            <consortium name="DOE Joint Genome Institute"/>
            <person name="Kuo A."/>
            <person name="Ruytinx J."/>
            <person name="Rineau F."/>
            <person name="Colpaert J."/>
            <person name="Kohler A."/>
            <person name="Nagy L.G."/>
            <person name="Floudas D."/>
            <person name="Copeland A."/>
            <person name="Barry K.W."/>
            <person name="Cichocki N."/>
            <person name="Veneault-Fourrey C."/>
            <person name="LaButti K."/>
            <person name="Lindquist E.A."/>
            <person name="Lipzen A."/>
            <person name="Lundell T."/>
            <person name="Morin E."/>
            <person name="Murat C."/>
            <person name="Sun H."/>
            <person name="Tunlid A."/>
            <person name="Henrissat B."/>
            <person name="Grigoriev I.V."/>
            <person name="Hibbett D.S."/>
            <person name="Martin F."/>
            <person name="Nordberg H.P."/>
            <person name="Cantor M.N."/>
            <person name="Hua S.X."/>
        </authorList>
    </citation>
    <scope>NUCLEOTIDE SEQUENCE [LARGE SCALE GENOMIC DNA]</scope>
    <source>
        <strain evidence="1 2">UH-Slu-Lm8-n1</strain>
    </source>
</reference>
<dbReference type="EMBL" id="KN835660">
    <property type="protein sequence ID" value="KIK35115.1"/>
    <property type="molecule type" value="Genomic_DNA"/>
</dbReference>
<reference evidence="2" key="2">
    <citation type="submission" date="2015-01" db="EMBL/GenBank/DDBJ databases">
        <title>Evolutionary Origins and Diversification of the Mycorrhizal Mutualists.</title>
        <authorList>
            <consortium name="DOE Joint Genome Institute"/>
            <consortium name="Mycorrhizal Genomics Consortium"/>
            <person name="Kohler A."/>
            <person name="Kuo A."/>
            <person name="Nagy L.G."/>
            <person name="Floudas D."/>
            <person name="Copeland A."/>
            <person name="Barry K.W."/>
            <person name="Cichocki N."/>
            <person name="Veneault-Fourrey C."/>
            <person name="LaButti K."/>
            <person name="Lindquist E.A."/>
            <person name="Lipzen A."/>
            <person name="Lundell T."/>
            <person name="Morin E."/>
            <person name="Murat C."/>
            <person name="Riley R."/>
            <person name="Ohm R."/>
            <person name="Sun H."/>
            <person name="Tunlid A."/>
            <person name="Henrissat B."/>
            <person name="Grigoriev I.V."/>
            <person name="Hibbett D.S."/>
            <person name="Martin F."/>
        </authorList>
    </citation>
    <scope>NUCLEOTIDE SEQUENCE [LARGE SCALE GENOMIC DNA]</scope>
    <source>
        <strain evidence="2">UH-Slu-Lm8-n1</strain>
    </source>
</reference>
<dbReference type="OrthoDB" id="3247418at2759"/>
<proteinExistence type="predicted"/>
<keyword evidence="2" id="KW-1185">Reference proteome</keyword>
<feature type="non-terminal residue" evidence="1">
    <location>
        <position position="1"/>
    </location>
</feature>
<dbReference type="HOGENOM" id="CLU_067870_0_0_1"/>
<evidence type="ECO:0000313" key="2">
    <source>
        <dbReference type="Proteomes" id="UP000054485"/>
    </source>
</evidence>
<dbReference type="Proteomes" id="UP000054485">
    <property type="component" value="Unassembled WGS sequence"/>
</dbReference>
<dbReference type="InParanoid" id="A0A0C9ZC49"/>
<name>A0A0C9ZC49_9AGAM</name>
<protein>
    <submittedName>
        <fullName evidence="1">Uncharacterized protein</fullName>
    </submittedName>
</protein>
<evidence type="ECO:0000313" key="1">
    <source>
        <dbReference type="EMBL" id="KIK35115.1"/>
    </source>
</evidence>